<dbReference type="CDD" id="cd07385">
    <property type="entry name" value="MPP_YkuE_C"/>
    <property type="match status" value="1"/>
</dbReference>
<comment type="caution">
    <text evidence="6">The sequence shown here is derived from an EMBL/GenBank/DDBJ whole genome shotgun (WGS) entry which is preliminary data.</text>
</comment>
<dbReference type="InterPro" id="IPR051158">
    <property type="entry name" value="Metallophosphoesterase_sf"/>
</dbReference>
<keyword evidence="2" id="KW-0378">Hydrolase</keyword>
<evidence type="ECO:0000313" key="6">
    <source>
        <dbReference type="EMBL" id="EAK0452332.1"/>
    </source>
</evidence>
<dbReference type="Pfam" id="PF00149">
    <property type="entry name" value="Metallophos"/>
    <property type="match status" value="1"/>
</dbReference>
<dbReference type="GO" id="GO:0016020">
    <property type="term" value="C:membrane"/>
    <property type="evidence" value="ECO:0007669"/>
    <property type="project" value="GOC"/>
</dbReference>
<dbReference type="GO" id="GO:0009245">
    <property type="term" value="P:lipid A biosynthetic process"/>
    <property type="evidence" value="ECO:0007669"/>
    <property type="project" value="TreeGrafter"/>
</dbReference>
<reference evidence="6 8" key="1">
    <citation type="submission" date="2018-05" db="EMBL/GenBank/DDBJ databases">
        <authorList>
            <consortium name="PulseNet: The National Subtyping Network for Foodborne Disease Surveillance"/>
            <person name="Tarr C.L."/>
            <person name="Trees E."/>
            <person name="Katz L.S."/>
            <person name="Carleton-Romer H.A."/>
            <person name="Stroika S."/>
            <person name="Kucerova Z."/>
            <person name="Roache K.F."/>
            <person name="Sabol A.L."/>
            <person name="Besser J."/>
            <person name="Gerner-Smidt P."/>
        </authorList>
    </citation>
    <scope>NUCLEOTIDE SEQUENCE</scope>
    <source>
        <strain evidence="6">2014D-0197</strain>
        <strain evidence="5 8">2016D-0221</strain>
        <strain evidence="7">D4313</strain>
    </source>
</reference>
<dbReference type="InterPro" id="IPR004843">
    <property type="entry name" value="Calcineurin-like_PHP"/>
</dbReference>
<dbReference type="EMBL" id="AABQDW010000001">
    <property type="protein sequence ID" value="EAI5407105.1"/>
    <property type="molecule type" value="Genomic_DNA"/>
</dbReference>
<evidence type="ECO:0000256" key="3">
    <source>
        <dbReference type="SAM" id="Phobius"/>
    </source>
</evidence>
<gene>
    <name evidence="6" type="ORF">AAH17_01465</name>
    <name evidence="7" type="ORF">AAH24_00690</name>
    <name evidence="5" type="ORF">BVH53_00045</name>
</gene>
<dbReference type="GO" id="GO:0008758">
    <property type="term" value="F:UDP-2,3-diacylglucosamine hydrolase activity"/>
    <property type="evidence" value="ECO:0007669"/>
    <property type="project" value="TreeGrafter"/>
</dbReference>
<evidence type="ECO:0000313" key="5">
    <source>
        <dbReference type="EMBL" id="EAI5407105.1"/>
    </source>
</evidence>
<dbReference type="Gene3D" id="3.60.21.10">
    <property type="match status" value="1"/>
</dbReference>
<dbReference type="RefSeq" id="WP_065844116.1">
    <property type="nucleotide sequence ID" value="NZ_AABUZP020000005.1"/>
</dbReference>
<dbReference type="Proteomes" id="UP000557842">
    <property type="component" value="Unassembled WGS sequence"/>
</dbReference>
<dbReference type="InterPro" id="IPR029052">
    <property type="entry name" value="Metallo-depent_PP-like"/>
</dbReference>
<sequence length="369" mass="42127">MNPYLFSIVSISIFLAINFYCYKKLKQNLLLSKFKNILAAFFVLLFIFELLFFISLKNGELSGILYKISIISVGISFMLFCIILPYDTLLFGVTKFSKGRRRAIKFILDISVLIGFFTYFFKGLFNANFNTYITTREIYLKNLANPLNIVVITDVHIGQFLQKDFLQKTVDRINTLSPDAIFIVGDLVDLNAESLGDFLDPLNELKSRFGTFFVVGNHEYYHGISSLLNKFKNLNLKILENENVSFGGINLAGVYDIQGLKMGIFEPNFDEALSNLDPNLPTILLTHQPKSLNYLKQEVDLVICGHTHAGQIFPFSLLVWLDQKYVYGLYKLSKKMQLLVSSGIGFWGPPVRILSKSEIVYINLKEDKK</sequence>
<accession>A0A5L4K9X6</accession>
<feature type="domain" description="Calcineurin-like phosphoesterase" evidence="4">
    <location>
        <begin position="148"/>
        <end position="309"/>
    </location>
</feature>
<feature type="transmembrane region" description="Helical" evidence="3">
    <location>
        <begin position="103"/>
        <end position="121"/>
    </location>
</feature>
<feature type="transmembrane region" description="Helical" evidence="3">
    <location>
        <begin position="68"/>
        <end position="91"/>
    </location>
</feature>
<dbReference type="PANTHER" id="PTHR31302">
    <property type="entry name" value="TRANSMEMBRANE PROTEIN WITH METALLOPHOSPHOESTERASE DOMAIN-RELATED"/>
    <property type="match status" value="1"/>
</dbReference>
<keyword evidence="3" id="KW-0812">Transmembrane</keyword>
<feature type="transmembrane region" description="Helical" evidence="3">
    <location>
        <begin position="34"/>
        <end position="56"/>
    </location>
</feature>
<organism evidence="6">
    <name type="scientific">Campylobacter fetus</name>
    <dbReference type="NCBI Taxonomy" id="196"/>
    <lineage>
        <taxon>Bacteria</taxon>
        <taxon>Pseudomonadati</taxon>
        <taxon>Campylobacterota</taxon>
        <taxon>Epsilonproteobacteria</taxon>
        <taxon>Campylobacterales</taxon>
        <taxon>Campylobacteraceae</taxon>
        <taxon>Campylobacter</taxon>
    </lineage>
</organism>
<feature type="transmembrane region" description="Helical" evidence="3">
    <location>
        <begin position="6"/>
        <end position="22"/>
    </location>
</feature>
<dbReference type="PANTHER" id="PTHR31302:SF31">
    <property type="entry name" value="PHOSPHODIESTERASE YAEI"/>
    <property type="match status" value="1"/>
</dbReference>
<dbReference type="EMBL" id="AACCXM010000001">
    <property type="protein sequence ID" value="EAK0467892.1"/>
    <property type="molecule type" value="Genomic_DNA"/>
</dbReference>
<proteinExistence type="predicted"/>
<keyword evidence="3" id="KW-0472">Membrane</keyword>
<evidence type="ECO:0000256" key="1">
    <source>
        <dbReference type="ARBA" id="ARBA00022723"/>
    </source>
</evidence>
<name>A0A5L4K9X6_CAMFE</name>
<dbReference type="SUPFAM" id="SSF56300">
    <property type="entry name" value="Metallo-dependent phosphatases"/>
    <property type="match status" value="1"/>
</dbReference>
<evidence type="ECO:0000313" key="8">
    <source>
        <dbReference type="Proteomes" id="UP000557842"/>
    </source>
</evidence>
<keyword evidence="1" id="KW-0479">Metal-binding</keyword>
<dbReference type="AlphaFoldDB" id="A0A5L4K9X6"/>
<evidence type="ECO:0000256" key="2">
    <source>
        <dbReference type="ARBA" id="ARBA00022801"/>
    </source>
</evidence>
<protein>
    <submittedName>
        <fullName evidence="6">Metallophosphoesterase</fullName>
    </submittedName>
</protein>
<keyword evidence="3" id="KW-1133">Transmembrane helix</keyword>
<dbReference type="GO" id="GO:0046872">
    <property type="term" value="F:metal ion binding"/>
    <property type="evidence" value="ECO:0007669"/>
    <property type="project" value="UniProtKB-KW"/>
</dbReference>
<evidence type="ECO:0000259" key="4">
    <source>
        <dbReference type="Pfam" id="PF00149"/>
    </source>
</evidence>
<dbReference type="EMBL" id="AACCXK010000002">
    <property type="protein sequence ID" value="EAK0452332.1"/>
    <property type="molecule type" value="Genomic_DNA"/>
</dbReference>
<evidence type="ECO:0000313" key="7">
    <source>
        <dbReference type="EMBL" id="EAK0467892.1"/>
    </source>
</evidence>